<feature type="domain" description="Histidine kinase" evidence="6">
    <location>
        <begin position="104"/>
        <end position="326"/>
    </location>
</feature>
<dbReference type="RefSeq" id="WP_344741483.1">
    <property type="nucleotide sequence ID" value="NZ_BAABAY010000002.1"/>
</dbReference>
<keyword evidence="3 4" id="KW-0597">Phosphoprotein</keyword>
<gene>
    <name evidence="8" type="ORF">V8G58_09630</name>
</gene>
<evidence type="ECO:0000256" key="3">
    <source>
        <dbReference type="ARBA" id="ARBA00022553"/>
    </source>
</evidence>
<dbReference type="SMART" id="SM00388">
    <property type="entry name" value="HisKA"/>
    <property type="match status" value="1"/>
</dbReference>
<dbReference type="Pfam" id="PF02518">
    <property type="entry name" value="HATPase_c"/>
    <property type="match status" value="1"/>
</dbReference>
<dbReference type="Proteomes" id="UP001610100">
    <property type="component" value="Unassembled WGS sequence"/>
</dbReference>
<keyword evidence="5" id="KW-0812">Transmembrane</keyword>
<proteinExistence type="predicted"/>
<sequence>MAFYSKIKDSLTPRFVLSFVVFLSIVAILSLTYFFIDQSIESSTLVKILLGLCVVQILILQYFFKNQLKHDLIRKNLNNRIEDLKFELDKAQNTVDHKSAYLANMSYEIRTPLSTVLGMLNMLKETDLNGDQIAQVEIAEYSSKHLLQLVNMITDNADMESGDVTLKLSPIDLKTDLTRLFKVFEYQAWENGLDFEFKFLSKNKKKYSLLGDSARIQQVLINLINNAIKFTNTGKISIIVDDTVNLDGDQIVSFYIKDTGVGMGPEEVKSVLQPSDHLNPLFMDYRGGGMGLSISYSLVELMGGELKLESKENEGSTFYFSLQLKKTLNVKEESSQIQPILRENIHVLIAEDNLTNQKVIKFLLEQLGAECTFARNGLQAVRLYEKEDFDIIFMDIYMPDMNGYMATRAIKETAKYLKKNTPIVAVSASAFEEDITNAKEAGIDDFIAKPIDVNRLKELLENYAPKTSIIH</sequence>
<evidence type="ECO:0000313" key="8">
    <source>
        <dbReference type="EMBL" id="MFH6772190.1"/>
    </source>
</evidence>
<evidence type="ECO:0000256" key="5">
    <source>
        <dbReference type="SAM" id="Phobius"/>
    </source>
</evidence>
<dbReference type="SMART" id="SM00387">
    <property type="entry name" value="HATPase_c"/>
    <property type="match status" value="1"/>
</dbReference>
<dbReference type="Gene3D" id="1.10.287.130">
    <property type="match status" value="1"/>
</dbReference>
<evidence type="ECO:0000259" key="7">
    <source>
        <dbReference type="PROSITE" id="PS50110"/>
    </source>
</evidence>
<organism evidence="8 9">
    <name type="scientific">Gaetbulibacter aestuarii</name>
    <dbReference type="NCBI Taxonomy" id="1502358"/>
    <lineage>
        <taxon>Bacteria</taxon>
        <taxon>Pseudomonadati</taxon>
        <taxon>Bacteroidota</taxon>
        <taxon>Flavobacteriia</taxon>
        <taxon>Flavobacteriales</taxon>
        <taxon>Flavobacteriaceae</taxon>
        <taxon>Gaetbulibacter</taxon>
    </lineage>
</organism>
<dbReference type="EMBL" id="JBAWKB010000002">
    <property type="protein sequence ID" value="MFH6772190.1"/>
    <property type="molecule type" value="Genomic_DNA"/>
</dbReference>
<evidence type="ECO:0000313" key="9">
    <source>
        <dbReference type="Proteomes" id="UP001610100"/>
    </source>
</evidence>
<feature type="transmembrane region" description="Helical" evidence="5">
    <location>
        <begin position="15"/>
        <end position="36"/>
    </location>
</feature>
<dbReference type="InterPro" id="IPR001789">
    <property type="entry name" value="Sig_transdc_resp-reg_receiver"/>
</dbReference>
<keyword evidence="5" id="KW-1133">Transmembrane helix</keyword>
<dbReference type="PRINTS" id="PR00344">
    <property type="entry name" value="BCTRLSENSOR"/>
</dbReference>
<dbReference type="Pfam" id="PF00072">
    <property type="entry name" value="Response_reg"/>
    <property type="match status" value="1"/>
</dbReference>
<evidence type="ECO:0000256" key="1">
    <source>
        <dbReference type="ARBA" id="ARBA00000085"/>
    </source>
</evidence>
<dbReference type="InterPro" id="IPR011006">
    <property type="entry name" value="CheY-like_superfamily"/>
</dbReference>
<evidence type="ECO:0000259" key="6">
    <source>
        <dbReference type="PROSITE" id="PS50109"/>
    </source>
</evidence>
<accession>A0ABW7MZS1</accession>
<evidence type="ECO:0000256" key="2">
    <source>
        <dbReference type="ARBA" id="ARBA00012438"/>
    </source>
</evidence>
<dbReference type="InterPro" id="IPR003661">
    <property type="entry name" value="HisK_dim/P_dom"/>
</dbReference>
<dbReference type="SUPFAM" id="SSF55874">
    <property type="entry name" value="ATPase domain of HSP90 chaperone/DNA topoisomerase II/histidine kinase"/>
    <property type="match status" value="1"/>
</dbReference>
<dbReference type="InterPro" id="IPR036890">
    <property type="entry name" value="HATPase_C_sf"/>
</dbReference>
<comment type="catalytic activity">
    <reaction evidence="1">
        <text>ATP + protein L-histidine = ADP + protein N-phospho-L-histidine.</text>
        <dbReference type="EC" id="2.7.13.3"/>
    </reaction>
</comment>
<protein>
    <recommendedName>
        <fullName evidence="2">histidine kinase</fullName>
        <ecNumber evidence="2">2.7.13.3</ecNumber>
    </recommendedName>
</protein>
<dbReference type="InterPro" id="IPR036097">
    <property type="entry name" value="HisK_dim/P_sf"/>
</dbReference>
<dbReference type="SUPFAM" id="SSF47384">
    <property type="entry name" value="Homodimeric domain of signal transducing histidine kinase"/>
    <property type="match status" value="1"/>
</dbReference>
<reference evidence="8 9" key="1">
    <citation type="submission" date="2024-02" db="EMBL/GenBank/DDBJ databases">
        <title>A Gaetbulibacter species isolated from tidal flats and genomic insights of their niches.</title>
        <authorList>
            <person name="Ye Y."/>
        </authorList>
    </citation>
    <scope>NUCLEOTIDE SEQUENCE [LARGE SCALE GENOMIC DNA]</scope>
    <source>
        <strain evidence="8 9">KYW382</strain>
    </source>
</reference>
<dbReference type="Pfam" id="PF00512">
    <property type="entry name" value="HisKA"/>
    <property type="match status" value="1"/>
</dbReference>
<keyword evidence="9" id="KW-1185">Reference proteome</keyword>
<dbReference type="CDD" id="cd00082">
    <property type="entry name" value="HisKA"/>
    <property type="match status" value="1"/>
</dbReference>
<dbReference type="SUPFAM" id="SSF52172">
    <property type="entry name" value="CheY-like"/>
    <property type="match status" value="1"/>
</dbReference>
<feature type="transmembrane region" description="Helical" evidence="5">
    <location>
        <begin position="48"/>
        <end position="64"/>
    </location>
</feature>
<dbReference type="CDD" id="cd17546">
    <property type="entry name" value="REC_hyHK_CKI1_RcsC-like"/>
    <property type="match status" value="1"/>
</dbReference>
<dbReference type="PANTHER" id="PTHR43719:SF28">
    <property type="entry name" value="PEROXIDE STRESS-ACTIVATED HISTIDINE KINASE MAK1-RELATED"/>
    <property type="match status" value="1"/>
</dbReference>
<feature type="modified residue" description="4-aspartylphosphate" evidence="4">
    <location>
        <position position="395"/>
    </location>
</feature>
<dbReference type="InterPro" id="IPR050956">
    <property type="entry name" value="2C_system_His_kinase"/>
</dbReference>
<dbReference type="PANTHER" id="PTHR43719">
    <property type="entry name" value="TWO-COMPONENT HISTIDINE KINASE"/>
    <property type="match status" value="1"/>
</dbReference>
<dbReference type="InterPro" id="IPR003594">
    <property type="entry name" value="HATPase_dom"/>
</dbReference>
<name>A0ABW7MZS1_9FLAO</name>
<feature type="domain" description="Response regulatory" evidence="7">
    <location>
        <begin position="346"/>
        <end position="464"/>
    </location>
</feature>
<comment type="caution">
    <text evidence="8">The sequence shown here is derived from an EMBL/GenBank/DDBJ whole genome shotgun (WGS) entry which is preliminary data.</text>
</comment>
<dbReference type="PROSITE" id="PS50109">
    <property type="entry name" value="HIS_KIN"/>
    <property type="match status" value="1"/>
</dbReference>
<evidence type="ECO:0000256" key="4">
    <source>
        <dbReference type="PROSITE-ProRule" id="PRU00169"/>
    </source>
</evidence>
<dbReference type="Gene3D" id="3.30.565.10">
    <property type="entry name" value="Histidine kinase-like ATPase, C-terminal domain"/>
    <property type="match status" value="1"/>
</dbReference>
<dbReference type="InterPro" id="IPR004358">
    <property type="entry name" value="Sig_transdc_His_kin-like_C"/>
</dbReference>
<dbReference type="Gene3D" id="3.40.50.2300">
    <property type="match status" value="1"/>
</dbReference>
<dbReference type="PROSITE" id="PS50110">
    <property type="entry name" value="RESPONSE_REGULATORY"/>
    <property type="match status" value="1"/>
</dbReference>
<keyword evidence="5" id="KW-0472">Membrane</keyword>
<dbReference type="EC" id="2.7.13.3" evidence="2"/>
<dbReference type="SMART" id="SM00448">
    <property type="entry name" value="REC"/>
    <property type="match status" value="1"/>
</dbReference>
<dbReference type="InterPro" id="IPR005467">
    <property type="entry name" value="His_kinase_dom"/>
</dbReference>